<dbReference type="FunFam" id="3.40.50.720:FF:000702">
    <property type="entry name" value="NADH dehydrogenase (Ubiquinone)"/>
    <property type="match status" value="1"/>
</dbReference>
<protein>
    <submittedName>
        <fullName evidence="2">3-beta-hydroxy-delta(5)-steroid dehydrogenase</fullName>
    </submittedName>
</protein>
<evidence type="ECO:0000259" key="1">
    <source>
        <dbReference type="Pfam" id="PF01370"/>
    </source>
</evidence>
<dbReference type="AlphaFoldDB" id="A0A081R8V3"/>
<dbReference type="PANTHER" id="PTHR12126">
    <property type="entry name" value="NADH-UBIQUINONE OXIDOREDUCTASE 39 KDA SUBUNIT-RELATED"/>
    <property type="match status" value="1"/>
</dbReference>
<dbReference type="GO" id="GO:0044877">
    <property type="term" value="F:protein-containing complex binding"/>
    <property type="evidence" value="ECO:0007669"/>
    <property type="project" value="TreeGrafter"/>
</dbReference>
<dbReference type="RefSeq" id="WP_037456465.1">
    <property type="nucleotide sequence ID" value="NZ_JFHR01000073.1"/>
</dbReference>
<evidence type="ECO:0000313" key="3">
    <source>
        <dbReference type="Proteomes" id="UP000028411"/>
    </source>
</evidence>
<evidence type="ECO:0000313" key="2">
    <source>
        <dbReference type="EMBL" id="KEQ51626.1"/>
    </source>
</evidence>
<dbReference type="Pfam" id="PF01370">
    <property type="entry name" value="Epimerase"/>
    <property type="match status" value="1"/>
</dbReference>
<proteinExistence type="predicted"/>
<feature type="domain" description="NAD-dependent epimerase/dehydratase" evidence="1">
    <location>
        <begin position="10"/>
        <end position="215"/>
    </location>
</feature>
<organism evidence="2 3">
    <name type="scientific">Sphingobium chlorophenolicum</name>
    <dbReference type="NCBI Taxonomy" id="46429"/>
    <lineage>
        <taxon>Bacteria</taxon>
        <taxon>Pseudomonadati</taxon>
        <taxon>Pseudomonadota</taxon>
        <taxon>Alphaproteobacteria</taxon>
        <taxon>Sphingomonadales</taxon>
        <taxon>Sphingomonadaceae</taxon>
        <taxon>Sphingobium</taxon>
    </lineage>
</organism>
<dbReference type="PANTHER" id="PTHR12126:SF11">
    <property type="entry name" value="NADH DEHYDROGENASE [UBIQUINONE] 1 ALPHA SUBCOMPLEX SUBUNIT 9, MITOCHONDRIAL"/>
    <property type="match status" value="1"/>
</dbReference>
<comment type="caution">
    <text evidence="2">The sequence shown here is derived from an EMBL/GenBank/DDBJ whole genome shotgun (WGS) entry which is preliminary data.</text>
</comment>
<dbReference type="InterPro" id="IPR051207">
    <property type="entry name" value="ComplexI_NDUFA9_subunit"/>
</dbReference>
<dbReference type="CDD" id="cd05271">
    <property type="entry name" value="NDUFA9_like_SDR_a"/>
    <property type="match status" value="1"/>
</dbReference>
<dbReference type="EMBL" id="JFHR01000073">
    <property type="protein sequence ID" value="KEQ51626.1"/>
    <property type="molecule type" value="Genomic_DNA"/>
</dbReference>
<reference evidence="2 3" key="1">
    <citation type="submission" date="2014-02" db="EMBL/GenBank/DDBJ databases">
        <title>Whole genome sequence of Sphingobium chlorophenolicum NBRC 16172.</title>
        <authorList>
            <person name="Gan H.M."/>
            <person name="Gan H.Y."/>
            <person name="Chew T.H."/>
            <person name="Savka M.A."/>
        </authorList>
    </citation>
    <scope>NUCLEOTIDE SEQUENCE [LARGE SCALE GENOMIC DNA]</scope>
    <source>
        <strain evidence="2 3">NBRC 16172</strain>
    </source>
</reference>
<dbReference type="OrthoDB" id="9776313at2"/>
<dbReference type="SUPFAM" id="SSF51735">
    <property type="entry name" value="NAD(P)-binding Rossmann-fold domains"/>
    <property type="match status" value="1"/>
</dbReference>
<dbReference type="PATRIC" id="fig|46429.4.peg.4081"/>
<dbReference type="InterPro" id="IPR001509">
    <property type="entry name" value="Epimerase_deHydtase"/>
</dbReference>
<name>A0A081R8V3_SPHCR</name>
<dbReference type="Proteomes" id="UP000028411">
    <property type="component" value="Unassembled WGS sequence"/>
</dbReference>
<accession>A0A081R8V3</accession>
<sequence length="312" mass="32204">MGRVMKDSLVTVFGGGGFLGRQVAQALMARGARVRVAQRDLATALRVKPLGGLGQTQFVAADIRKPESVARAIAGSDIVVNLVGVLSGDFEGSHHDGAANVSKAAAAAGVRALVHISAIGADAQSPSAYGRSKAAGEEAVKAAFPTATIIRPSIVFGPEDQFLNRFAEIVRLAPVVPVIGATTKFQPVYVADVAQAIANAAENPGLHGGKTYELGGPQTYTMLELNGWIAKAIGRERGLCPVPASIASLIALLPGGPITRDQLAMLGKDNVVAPGANGLADLGVAPTPMPAVAEKWLVRYRKHGRFAGRVQA</sequence>
<dbReference type="InterPro" id="IPR036291">
    <property type="entry name" value="NAD(P)-bd_dom_sf"/>
</dbReference>
<gene>
    <name evidence="2" type="ORF">BV95_04094</name>
</gene>
<dbReference type="eggNOG" id="COG0702">
    <property type="taxonomic scope" value="Bacteria"/>
</dbReference>
<dbReference type="Gene3D" id="3.40.50.720">
    <property type="entry name" value="NAD(P)-binding Rossmann-like Domain"/>
    <property type="match status" value="1"/>
</dbReference>